<comment type="caution">
    <text evidence="2">The sequence shown here is derived from an EMBL/GenBank/DDBJ whole genome shotgun (WGS) entry which is preliminary data.</text>
</comment>
<proteinExistence type="predicted"/>
<evidence type="ECO:0000313" key="3">
    <source>
        <dbReference type="Proteomes" id="UP000789901"/>
    </source>
</evidence>
<feature type="region of interest" description="Disordered" evidence="1">
    <location>
        <begin position="1"/>
        <end position="23"/>
    </location>
</feature>
<keyword evidence="3" id="KW-1185">Reference proteome</keyword>
<accession>A0ABN7VRI1</accession>
<evidence type="ECO:0000313" key="2">
    <source>
        <dbReference type="EMBL" id="CAG8794682.1"/>
    </source>
</evidence>
<dbReference type="Proteomes" id="UP000789901">
    <property type="component" value="Unassembled WGS sequence"/>
</dbReference>
<reference evidence="2 3" key="1">
    <citation type="submission" date="2021-06" db="EMBL/GenBank/DDBJ databases">
        <authorList>
            <person name="Kallberg Y."/>
            <person name="Tangrot J."/>
            <person name="Rosling A."/>
        </authorList>
    </citation>
    <scope>NUCLEOTIDE SEQUENCE [LARGE SCALE GENOMIC DNA]</scope>
    <source>
        <strain evidence="2 3">120-4 pot B 10/14</strain>
    </source>
</reference>
<dbReference type="EMBL" id="CAJVQB010020536">
    <property type="protein sequence ID" value="CAG8794682.1"/>
    <property type="molecule type" value="Genomic_DNA"/>
</dbReference>
<sequence>MEPVKMQDKSAWQKRKSEQLSIENQDQDQDVVYEYVEIDSLVE</sequence>
<evidence type="ECO:0000256" key="1">
    <source>
        <dbReference type="SAM" id="MobiDB-lite"/>
    </source>
</evidence>
<feature type="non-terminal residue" evidence="2">
    <location>
        <position position="43"/>
    </location>
</feature>
<protein>
    <submittedName>
        <fullName evidence="2">23701_t:CDS:1</fullName>
    </submittedName>
</protein>
<organism evidence="2 3">
    <name type="scientific">Gigaspora margarita</name>
    <dbReference type="NCBI Taxonomy" id="4874"/>
    <lineage>
        <taxon>Eukaryota</taxon>
        <taxon>Fungi</taxon>
        <taxon>Fungi incertae sedis</taxon>
        <taxon>Mucoromycota</taxon>
        <taxon>Glomeromycotina</taxon>
        <taxon>Glomeromycetes</taxon>
        <taxon>Diversisporales</taxon>
        <taxon>Gigasporaceae</taxon>
        <taxon>Gigaspora</taxon>
    </lineage>
</organism>
<gene>
    <name evidence="2" type="ORF">GMARGA_LOCUS21831</name>
</gene>
<name>A0ABN7VRI1_GIGMA</name>